<evidence type="ECO:0000313" key="1">
    <source>
        <dbReference type="EMBL" id="APA08634.1"/>
    </source>
</evidence>
<reference evidence="2" key="1">
    <citation type="journal article" date="2017" name="Genome Biol. Evol.">
        <title>The complete genome sequence of the phytopathogenic fungus Sclerotinia sclerotiorum reveals insights into the genome architecture of broad host range pathogens.</title>
        <authorList>
            <person name="Derbyshire M."/>
            <person name="Denton-Giles M."/>
            <person name="Hegedus D."/>
            <person name="Seifbarghy S."/>
            <person name="Rollins J."/>
            <person name="van Kan J."/>
            <person name="Seidl M.F."/>
            <person name="Faino L."/>
            <person name="Mbengue M."/>
            <person name="Navaud O."/>
            <person name="Raffaele S."/>
            <person name="Hammond-Kosack K."/>
            <person name="Heard S."/>
            <person name="Oliver R."/>
        </authorList>
    </citation>
    <scope>NUCLEOTIDE SEQUENCE [LARGE SCALE GENOMIC DNA]</scope>
    <source>
        <strain evidence="2">ATCC 18683 / 1980 / Ss-1</strain>
    </source>
</reference>
<dbReference type="AlphaFoldDB" id="A0A1D9Q115"/>
<evidence type="ECO:0000313" key="2">
    <source>
        <dbReference type="Proteomes" id="UP000177798"/>
    </source>
</evidence>
<dbReference type="VEuPathDB" id="FungiDB:sscle_04g034040"/>
<dbReference type="KEGG" id="ssl:SS1G_02365"/>
<dbReference type="EMBL" id="CP017817">
    <property type="protein sequence ID" value="APA08634.1"/>
    <property type="molecule type" value="Genomic_DNA"/>
</dbReference>
<organism evidence="1 2">
    <name type="scientific">Sclerotinia sclerotiorum (strain ATCC 18683 / 1980 / Ss-1)</name>
    <name type="common">White mold</name>
    <name type="synonym">Whetzelinia sclerotiorum</name>
    <dbReference type="NCBI Taxonomy" id="665079"/>
    <lineage>
        <taxon>Eukaryota</taxon>
        <taxon>Fungi</taxon>
        <taxon>Dikarya</taxon>
        <taxon>Ascomycota</taxon>
        <taxon>Pezizomycotina</taxon>
        <taxon>Leotiomycetes</taxon>
        <taxon>Helotiales</taxon>
        <taxon>Sclerotiniaceae</taxon>
        <taxon>Sclerotinia</taxon>
    </lineage>
</organism>
<accession>A0A1D9Q115</accession>
<dbReference type="OrthoDB" id="3473305at2759"/>
<sequence>MDNSDFHSIARGASIYRKKLPTELWIEISEIVASDDARTLDIWALDVDQVQLKALSPSQRKLFP</sequence>
<dbReference type="RefSeq" id="XP_001596149.1">
    <property type="nucleotide sequence ID" value="XM_001596099.1"/>
</dbReference>
<name>A0A1D9Q115_SCLS1</name>
<proteinExistence type="predicted"/>
<protein>
    <submittedName>
        <fullName evidence="1">Uncharacterized protein</fullName>
    </submittedName>
</protein>
<dbReference type="Proteomes" id="UP000177798">
    <property type="component" value="Chromosome 4"/>
</dbReference>
<gene>
    <name evidence="1" type="ORF">sscle_04g034040</name>
</gene>